<gene>
    <name evidence="9" type="ORF">BSL78_06794</name>
</gene>
<keyword evidence="3" id="KW-0847">Vitamin C</keyword>
<dbReference type="PROSITE" id="PS51471">
    <property type="entry name" value="FE2OG_OXY"/>
    <property type="match status" value="1"/>
</dbReference>
<evidence type="ECO:0000259" key="8">
    <source>
        <dbReference type="PROSITE" id="PS51471"/>
    </source>
</evidence>
<evidence type="ECO:0000256" key="7">
    <source>
        <dbReference type="SAM" id="MobiDB-lite"/>
    </source>
</evidence>
<comment type="cofactor">
    <cofactor evidence="1">
        <name>L-ascorbate</name>
        <dbReference type="ChEBI" id="CHEBI:38290"/>
    </cofactor>
</comment>
<evidence type="ECO:0000256" key="6">
    <source>
        <dbReference type="ARBA" id="ARBA00023004"/>
    </source>
</evidence>
<dbReference type="InterPro" id="IPR045054">
    <property type="entry name" value="P4HA-like"/>
</dbReference>
<evidence type="ECO:0000256" key="2">
    <source>
        <dbReference type="ARBA" id="ARBA00022723"/>
    </source>
</evidence>
<keyword evidence="4" id="KW-0223">Dioxygenase</keyword>
<dbReference type="InterPro" id="IPR044862">
    <property type="entry name" value="Pro_4_hyd_alph_FE2OG_OXY"/>
</dbReference>
<proteinExistence type="predicted"/>
<comment type="caution">
    <text evidence="9">The sequence shown here is derived from an EMBL/GenBank/DDBJ whole genome shotgun (WGS) entry which is preliminary data.</text>
</comment>
<feature type="domain" description="Fe2OG dioxygenase" evidence="8">
    <location>
        <begin position="52"/>
        <end position="212"/>
    </location>
</feature>
<dbReference type="OrthoDB" id="420380at2759"/>
<dbReference type="PANTHER" id="PTHR10869">
    <property type="entry name" value="PROLYL 4-HYDROXYLASE ALPHA SUBUNIT"/>
    <property type="match status" value="1"/>
</dbReference>
<evidence type="ECO:0000256" key="3">
    <source>
        <dbReference type="ARBA" id="ARBA00022896"/>
    </source>
</evidence>
<name>A0A2G8L7P9_STIJA</name>
<keyword evidence="5" id="KW-0560">Oxidoreductase</keyword>
<feature type="region of interest" description="Disordered" evidence="7">
    <location>
        <begin position="228"/>
        <end position="277"/>
    </location>
</feature>
<protein>
    <submittedName>
        <fullName evidence="9">Putative transmembrane prolyl 4-hydroxylase-like</fullName>
    </submittedName>
</protein>
<dbReference type="GO" id="GO:0004656">
    <property type="term" value="F:procollagen-proline 4-dioxygenase activity"/>
    <property type="evidence" value="ECO:0007669"/>
    <property type="project" value="TreeGrafter"/>
</dbReference>
<evidence type="ECO:0000256" key="5">
    <source>
        <dbReference type="ARBA" id="ARBA00023002"/>
    </source>
</evidence>
<dbReference type="STRING" id="307972.A0A2G8L7P9"/>
<keyword evidence="9" id="KW-0812">Transmembrane</keyword>
<evidence type="ECO:0000313" key="9">
    <source>
        <dbReference type="EMBL" id="PIK56266.1"/>
    </source>
</evidence>
<dbReference type="GO" id="GO:0005783">
    <property type="term" value="C:endoplasmic reticulum"/>
    <property type="evidence" value="ECO:0007669"/>
    <property type="project" value="TreeGrafter"/>
</dbReference>
<evidence type="ECO:0000256" key="4">
    <source>
        <dbReference type="ARBA" id="ARBA00022964"/>
    </source>
</evidence>
<organism evidence="9 10">
    <name type="scientific">Stichopus japonicus</name>
    <name type="common">Sea cucumber</name>
    <dbReference type="NCBI Taxonomy" id="307972"/>
    <lineage>
        <taxon>Eukaryota</taxon>
        <taxon>Metazoa</taxon>
        <taxon>Echinodermata</taxon>
        <taxon>Eleutherozoa</taxon>
        <taxon>Echinozoa</taxon>
        <taxon>Holothuroidea</taxon>
        <taxon>Aspidochirotacea</taxon>
        <taxon>Aspidochirotida</taxon>
        <taxon>Stichopodidae</taxon>
        <taxon>Apostichopus</taxon>
    </lineage>
</organism>
<feature type="compositionally biased region" description="Polar residues" evidence="7">
    <location>
        <begin position="257"/>
        <end position="277"/>
    </location>
</feature>
<dbReference type="Proteomes" id="UP000230750">
    <property type="component" value="Unassembled WGS sequence"/>
</dbReference>
<accession>A0A2G8L7P9</accession>
<dbReference type="Pfam" id="PF13640">
    <property type="entry name" value="2OG-FeII_Oxy_3"/>
    <property type="match status" value="1"/>
</dbReference>
<dbReference type="AlphaFoldDB" id="A0A2G8L7P9"/>
<dbReference type="Gene3D" id="2.60.120.620">
    <property type="entry name" value="q2cbj1_9rhob like domain"/>
    <property type="match status" value="1"/>
</dbReference>
<dbReference type="GO" id="GO:0031418">
    <property type="term" value="F:L-ascorbic acid binding"/>
    <property type="evidence" value="ECO:0007669"/>
    <property type="project" value="UniProtKB-KW"/>
</dbReference>
<dbReference type="InterPro" id="IPR006620">
    <property type="entry name" value="Pro_4_hyd_alph"/>
</dbReference>
<evidence type="ECO:0000256" key="1">
    <source>
        <dbReference type="ARBA" id="ARBA00001961"/>
    </source>
</evidence>
<sequence>MRPLPTNILKKLRKGSDRKSCQTRLEHDLYDPEGMLRNRVAALTGIQKEIVYSSELLHVVQYNRSGHYHAHKDSQPLDNESVCKHSDHLYPNSSDGQPPKSRLCRFMTVLYYLTEPERGGQTAFPVADNETYTEEGIDHFYRIKHHDIYDLTNHCHDSNLVVEPRKGTAIMWYNHNLDDQNEWIGHINQFSLHGGCEVIKGEKWIANHWINIDDNYDMQMAYLADRIRNGSPPEDESTHRRPTNDTNVSSIDDARRSTCQLPQDWSNTASMTSHDEL</sequence>
<dbReference type="SMART" id="SM00702">
    <property type="entry name" value="P4Hc"/>
    <property type="match status" value="1"/>
</dbReference>
<evidence type="ECO:0000313" key="10">
    <source>
        <dbReference type="Proteomes" id="UP000230750"/>
    </source>
</evidence>
<keyword evidence="9" id="KW-0472">Membrane</keyword>
<dbReference type="PANTHER" id="PTHR10869:SF246">
    <property type="entry name" value="TRANSMEMBRANE PROLYL 4-HYDROXYLASE"/>
    <property type="match status" value="1"/>
</dbReference>
<feature type="region of interest" description="Disordered" evidence="7">
    <location>
        <begin position="69"/>
        <end position="98"/>
    </location>
</feature>
<feature type="compositionally biased region" description="Basic and acidic residues" evidence="7">
    <location>
        <begin position="71"/>
        <end position="88"/>
    </location>
</feature>
<keyword evidence="2" id="KW-0479">Metal-binding</keyword>
<dbReference type="EMBL" id="MRZV01000181">
    <property type="protein sequence ID" value="PIK56266.1"/>
    <property type="molecule type" value="Genomic_DNA"/>
</dbReference>
<dbReference type="GO" id="GO:0005506">
    <property type="term" value="F:iron ion binding"/>
    <property type="evidence" value="ECO:0007669"/>
    <property type="project" value="InterPro"/>
</dbReference>
<keyword evidence="10" id="KW-1185">Reference proteome</keyword>
<keyword evidence="6" id="KW-0408">Iron</keyword>
<reference evidence="9 10" key="1">
    <citation type="journal article" date="2017" name="PLoS Biol.">
        <title>The sea cucumber genome provides insights into morphological evolution and visceral regeneration.</title>
        <authorList>
            <person name="Zhang X."/>
            <person name="Sun L."/>
            <person name="Yuan J."/>
            <person name="Sun Y."/>
            <person name="Gao Y."/>
            <person name="Zhang L."/>
            <person name="Li S."/>
            <person name="Dai H."/>
            <person name="Hamel J.F."/>
            <person name="Liu C."/>
            <person name="Yu Y."/>
            <person name="Liu S."/>
            <person name="Lin W."/>
            <person name="Guo K."/>
            <person name="Jin S."/>
            <person name="Xu P."/>
            <person name="Storey K.B."/>
            <person name="Huan P."/>
            <person name="Zhang T."/>
            <person name="Zhou Y."/>
            <person name="Zhang J."/>
            <person name="Lin C."/>
            <person name="Li X."/>
            <person name="Xing L."/>
            <person name="Huo D."/>
            <person name="Sun M."/>
            <person name="Wang L."/>
            <person name="Mercier A."/>
            <person name="Li F."/>
            <person name="Yang H."/>
            <person name="Xiang J."/>
        </authorList>
    </citation>
    <scope>NUCLEOTIDE SEQUENCE [LARGE SCALE GENOMIC DNA]</scope>
    <source>
        <strain evidence="9">Shaxun</strain>
        <tissue evidence="9">Muscle</tissue>
    </source>
</reference>
<dbReference type="InterPro" id="IPR005123">
    <property type="entry name" value="Oxoglu/Fe-dep_dioxygenase_dom"/>
</dbReference>